<accession>A0A151MTB7</accession>
<evidence type="ECO:0000313" key="2">
    <source>
        <dbReference type="Proteomes" id="UP000050525"/>
    </source>
</evidence>
<organism evidence="1 2">
    <name type="scientific">Alligator mississippiensis</name>
    <name type="common">American alligator</name>
    <dbReference type="NCBI Taxonomy" id="8496"/>
    <lineage>
        <taxon>Eukaryota</taxon>
        <taxon>Metazoa</taxon>
        <taxon>Chordata</taxon>
        <taxon>Craniata</taxon>
        <taxon>Vertebrata</taxon>
        <taxon>Euteleostomi</taxon>
        <taxon>Archelosauria</taxon>
        <taxon>Archosauria</taxon>
        <taxon>Crocodylia</taxon>
        <taxon>Alligatoridae</taxon>
        <taxon>Alligatorinae</taxon>
        <taxon>Alligator</taxon>
    </lineage>
</organism>
<sequence length="168" mass="19606">MLDSGSLQTRVQSKVLPTKKKEIVDHVQVQCCCGDSLRVDRVRVRLQVGDRTQQILVRVIERLPYPVVLGCNWPELLGEIARLRSKEKVEGFAVETEPVTPEEEARREVDVTALWEDEHFQLEQSREADFRYALQEHLARRDGKDLRPELMKVTPRFEVRNGLLYRIE</sequence>
<gene>
    <name evidence="1" type="ORF">Y1Q_0005297</name>
</gene>
<dbReference type="STRING" id="8496.A0A151MTB7"/>
<reference evidence="1 2" key="1">
    <citation type="journal article" date="2012" name="Genome Biol.">
        <title>Sequencing three crocodilian genomes to illuminate the evolution of archosaurs and amniotes.</title>
        <authorList>
            <person name="St John J.A."/>
            <person name="Braun E.L."/>
            <person name="Isberg S.R."/>
            <person name="Miles L.G."/>
            <person name="Chong A.Y."/>
            <person name="Gongora J."/>
            <person name="Dalzell P."/>
            <person name="Moran C."/>
            <person name="Bed'hom B."/>
            <person name="Abzhanov A."/>
            <person name="Burgess S.C."/>
            <person name="Cooksey A.M."/>
            <person name="Castoe T.A."/>
            <person name="Crawford N.G."/>
            <person name="Densmore L.D."/>
            <person name="Drew J.C."/>
            <person name="Edwards S.V."/>
            <person name="Faircloth B.C."/>
            <person name="Fujita M.K."/>
            <person name="Greenwold M.J."/>
            <person name="Hoffmann F.G."/>
            <person name="Howard J.M."/>
            <person name="Iguchi T."/>
            <person name="Janes D.E."/>
            <person name="Khan S.Y."/>
            <person name="Kohno S."/>
            <person name="de Koning A.J."/>
            <person name="Lance S.L."/>
            <person name="McCarthy F.M."/>
            <person name="McCormack J.E."/>
            <person name="Merchant M.E."/>
            <person name="Peterson D.G."/>
            <person name="Pollock D.D."/>
            <person name="Pourmand N."/>
            <person name="Raney B.J."/>
            <person name="Roessler K.A."/>
            <person name="Sanford J.R."/>
            <person name="Sawyer R.H."/>
            <person name="Schmidt C.J."/>
            <person name="Triplett E.W."/>
            <person name="Tuberville T.D."/>
            <person name="Venegas-Anaya M."/>
            <person name="Howard J.T."/>
            <person name="Jarvis E.D."/>
            <person name="Guillette L.J.Jr."/>
            <person name="Glenn T.C."/>
            <person name="Green R.E."/>
            <person name="Ray D.A."/>
        </authorList>
    </citation>
    <scope>NUCLEOTIDE SEQUENCE [LARGE SCALE GENOMIC DNA]</scope>
    <source>
        <strain evidence="1">KSC_2009_1</strain>
    </source>
</reference>
<comment type="caution">
    <text evidence="1">The sequence shown here is derived from an EMBL/GenBank/DDBJ whole genome shotgun (WGS) entry which is preliminary data.</text>
</comment>
<dbReference type="Proteomes" id="UP000050525">
    <property type="component" value="Unassembled WGS sequence"/>
</dbReference>
<dbReference type="AlphaFoldDB" id="A0A151MTB7"/>
<keyword evidence="2" id="KW-1185">Reference proteome</keyword>
<name>A0A151MTB7_ALLMI</name>
<dbReference type="EMBL" id="AKHW03005127">
    <property type="protein sequence ID" value="KYO27748.1"/>
    <property type="molecule type" value="Genomic_DNA"/>
</dbReference>
<evidence type="ECO:0000313" key="1">
    <source>
        <dbReference type="EMBL" id="KYO27748.1"/>
    </source>
</evidence>
<protein>
    <submittedName>
        <fullName evidence="1">Uncharacterized protein</fullName>
    </submittedName>
</protein>
<proteinExistence type="predicted"/>